<dbReference type="OrthoDB" id="3131321at2759"/>
<keyword evidence="1" id="KW-1133">Transmembrane helix</keyword>
<name>A0A5C3KWZ1_COPMA</name>
<dbReference type="EMBL" id="ML210202">
    <property type="protein sequence ID" value="TFK24343.1"/>
    <property type="molecule type" value="Genomic_DNA"/>
</dbReference>
<sequence>MSLENLFTLAQCERTEHLSYGSDNWLTVAGQVADYLQTLPLEACLGLLVISDSIGIGFWISYFDISRNMVDPRRIPRDHAPTRAVQVIMFYRLYAISGRVKALGIWLIFHFGVFNVGSFVVVVALLKNTSVQHLASKTKTCDPVILLLTLVVMIKKHRRTKSTLASVFYRDGFVYFLGLAVTFVVNIATAGTAPYNCDGMFLVLHRIIHGILASRAILHLREQSQKELLLTERGRELTEIYFVDDEQDADSSAVSMAYWNTSSGGKASAQHALIYGIVREANGPLRRDSEELELYWFVVLRSDSSNTAVFRLDNVMTCGVEWDLTNCESIGSFLVLWATVGSLFTDELRLPA</sequence>
<proteinExistence type="predicted"/>
<protein>
    <submittedName>
        <fullName evidence="2">Uncharacterized protein</fullName>
    </submittedName>
</protein>
<feature type="transmembrane region" description="Helical" evidence="1">
    <location>
        <begin position="174"/>
        <end position="193"/>
    </location>
</feature>
<keyword evidence="1" id="KW-0812">Transmembrane</keyword>
<evidence type="ECO:0000313" key="2">
    <source>
        <dbReference type="EMBL" id="TFK24343.1"/>
    </source>
</evidence>
<dbReference type="Proteomes" id="UP000307440">
    <property type="component" value="Unassembled WGS sequence"/>
</dbReference>
<evidence type="ECO:0000256" key="1">
    <source>
        <dbReference type="SAM" id="Phobius"/>
    </source>
</evidence>
<feature type="transmembrane region" description="Helical" evidence="1">
    <location>
        <begin position="102"/>
        <end position="125"/>
    </location>
</feature>
<feature type="transmembrane region" description="Helical" evidence="1">
    <location>
        <begin position="45"/>
        <end position="65"/>
    </location>
</feature>
<keyword evidence="3" id="KW-1185">Reference proteome</keyword>
<feature type="transmembrane region" description="Helical" evidence="1">
    <location>
        <begin position="137"/>
        <end position="154"/>
    </location>
</feature>
<reference evidence="2 3" key="1">
    <citation type="journal article" date="2019" name="Nat. Ecol. Evol.">
        <title>Megaphylogeny resolves global patterns of mushroom evolution.</title>
        <authorList>
            <person name="Varga T."/>
            <person name="Krizsan K."/>
            <person name="Foldi C."/>
            <person name="Dima B."/>
            <person name="Sanchez-Garcia M."/>
            <person name="Sanchez-Ramirez S."/>
            <person name="Szollosi G.J."/>
            <person name="Szarkandi J.G."/>
            <person name="Papp V."/>
            <person name="Albert L."/>
            <person name="Andreopoulos W."/>
            <person name="Angelini C."/>
            <person name="Antonin V."/>
            <person name="Barry K.W."/>
            <person name="Bougher N.L."/>
            <person name="Buchanan P."/>
            <person name="Buyck B."/>
            <person name="Bense V."/>
            <person name="Catcheside P."/>
            <person name="Chovatia M."/>
            <person name="Cooper J."/>
            <person name="Damon W."/>
            <person name="Desjardin D."/>
            <person name="Finy P."/>
            <person name="Geml J."/>
            <person name="Haridas S."/>
            <person name="Hughes K."/>
            <person name="Justo A."/>
            <person name="Karasinski D."/>
            <person name="Kautmanova I."/>
            <person name="Kiss B."/>
            <person name="Kocsube S."/>
            <person name="Kotiranta H."/>
            <person name="LaButti K.M."/>
            <person name="Lechner B.E."/>
            <person name="Liimatainen K."/>
            <person name="Lipzen A."/>
            <person name="Lukacs Z."/>
            <person name="Mihaltcheva S."/>
            <person name="Morgado L.N."/>
            <person name="Niskanen T."/>
            <person name="Noordeloos M.E."/>
            <person name="Ohm R.A."/>
            <person name="Ortiz-Santana B."/>
            <person name="Ovrebo C."/>
            <person name="Racz N."/>
            <person name="Riley R."/>
            <person name="Savchenko A."/>
            <person name="Shiryaev A."/>
            <person name="Soop K."/>
            <person name="Spirin V."/>
            <person name="Szebenyi C."/>
            <person name="Tomsovsky M."/>
            <person name="Tulloss R.E."/>
            <person name="Uehling J."/>
            <person name="Grigoriev I.V."/>
            <person name="Vagvolgyi C."/>
            <person name="Papp T."/>
            <person name="Martin F.M."/>
            <person name="Miettinen O."/>
            <person name="Hibbett D.S."/>
            <person name="Nagy L.G."/>
        </authorList>
    </citation>
    <scope>NUCLEOTIDE SEQUENCE [LARGE SCALE GENOMIC DNA]</scope>
    <source>
        <strain evidence="2 3">CBS 121175</strain>
    </source>
</reference>
<dbReference type="AlphaFoldDB" id="A0A5C3KWZ1"/>
<gene>
    <name evidence="2" type="ORF">FA15DRAFT_655993</name>
</gene>
<organism evidence="2 3">
    <name type="scientific">Coprinopsis marcescibilis</name>
    <name type="common">Agaric fungus</name>
    <name type="synonym">Psathyrella marcescibilis</name>
    <dbReference type="NCBI Taxonomy" id="230819"/>
    <lineage>
        <taxon>Eukaryota</taxon>
        <taxon>Fungi</taxon>
        <taxon>Dikarya</taxon>
        <taxon>Basidiomycota</taxon>
        <taxon>Agaricomycotina</taxon>
        <taxon>Agaricomycetes</taxon>
        <taxon>Agaricomycetidae</taxon>
        <taxon>Agaricales</taxon>
        <taxon>Agaricineae</taxon>
        <taxon>Psathyrellaceae</taxon>
        <taxon>Coprinopsis</taxon>
    </lineage>
</organism>
<evidence type="ECO:0000313" key="3">
    <source>
        <dbReference type="Proteomes" id="UP000307440"/>
    </source>
</evidence>
<keyword evidence="1" id="KW-0472">Membrane</keyword>
<accession>A0A5C3KWZ1</accession>